<gene>
    <name evidence="2" type="ORF">CCAM_LOCUS33285</name>
</gene>
<dbReference type="OrthoDB" id="1302499at2759"/>
<dbReference type="Proteomes" id="UP000595140">
    <property type="component" value="Unassembled WGS sequence"/>
</dbReference>
<organism evidence="2 3">
    <name type="scientific">Cuscuta campestris</name>
    <dbReference type="NCBI Taxonomy" id="132261"/>
    <lineage>
        <taxon>Eukaryota</taxon>
        <taxon>Viridiplantae</taxon>
        <taxon>Streptophyta</taxon>
        <taxon>Embryophyta</taxon>
        <taxon>Tracheophyta</taxon>
        <taxon>Spermatophyta</taxon>
        <taxon>Magnoliopsida</taxon>
        <taxon>eudicotyledons</taxon>
        <taxon>Gunneridae</taxon>
        <taxon>Pentapetalae</taxon>
        <taxon>asterids</taxon>
        <taxon>lamiids</taxon>
        <taxon>Solanales</taxon>
        <taxon>Convolvulaceae</taxon>
        <taxon>Cuscuteae</taxon>
        <taxon>Cuscuta</taxon>
        <taxon>Cuscuta subgen. Grammica</taxon>
        <taxon>Cuscuta sect. Cleistogrammica</taxon>
    </lineage>
</organism>
<dbReference type="AlphaFoldDB" id="A0A484MSK1"/>
<evidence type="ECO:0000313" key="3">
    <source>
        <dbReference type="Proteomes" id="UP000595140"/>
    </source>
</evidence>
<evidence type="ECO:0000259" key="1">
    <source>
        <dbReference type="Pfam" id="PF13966"/>
    </source>
</evidence>
<dbReference type="Pfam" id="PF13966">
    <property type="entry name" value="zf-RVT"/>
    <property type="match status" value="1"/>
</dbReference>
<dbReference type="EMBL" id="OOIL02004368">
    <property type="protein sequence ID" value="VFQ91509.1"/>
    <property type="molecule type" value="Genomic_DNA"/>
</dbReference>
<feature type="domain" description="Reverse transcriptase zinc-binding" evidence="1">
    <location>
        <begin position="19"/>
        <end position="106"/>
    </location>
</feature>
<reference evidence="2 3" key="1">
    <citation type="submission" date="2018-04" db="EMBL/GenBank/DDBJ databases">
        <authorList>
            <person name="Vogel A."/>
        </authorList>
    </citation>
    <scope>NUCLEOTIDE SEQUENCE [LARGE SCALE GENOMIC DNA]</scope>
</reference>
<accession>A0A484MSK1</accession>
<dbReference type="InterPro" id="IPR026960">
    <property type="entry name" value="RVT-Znf"/>
</dbReference>
<evidence type="ECO:0000313" key="2">
    <source>
        <dbReference type="EMBL" id="VFQ91509.1"/>
    </source>
</evidence>
<name>A0A484MSK1_9ASTE</name>
<keyword evidence="3" id="KW-1185">Reference proteome</keyword>
<protein>
    <recommendedName>
        <fullName evidence="1">Reverse transcriptase zinc-binding domain-containing protein</fullName>
    </recommendedName>
</protein>
<proteinExistence type="predicted"/>
<sequence>MSSALTDQWYWALHSSMDYTVKSAYQKLTGEASDMSIFDHYSRLWKLNVAPKIKVCFWRAFHDILLVACLLESKGIQLDTLCRSCGSAEESVTHVFMACPVAQRLWRVLGVKVVNNHGYCFDSLLHWTYFNFCSRTGREMDCVEAGILALCKARNMANWESKLPTVSIIKAWTREVLASTPSNCSGFKAPVAESRISGITCSVDATVFENVRRVGVAAILRGEDNSFIGAFNSCINCPL</sequence>